<comment type="similarity">
    <text evidence="2 7 8">Belongs to the precorrin methyltransferase family.</text>
</comment>
<evidence type="ECO:0000256" key="6">
    <source>
        <dbReference type="ARBA" id="ARBA00022691"/>
    </source>
</evidence>
<evidence type="ECO:0000256" key="3">
    <source>
        <dbReference type="ARBA" id="ARBA00022573"/>
    </source>
</evidence>
<dbReference type="EC" id="2.1.1.130" evidence="10"/>
<evidence type="ECO:0000256" key="1">
    <source>
        <dbReference type="ARBA" id="ARBA00004953"/>
    </source>
</evidence>
<dbReference type="NCBIfam" id="TIGR01467">
    <property type="entry name" value="cobI_cbiL"/>
    <property type="match status" value="1"/>
</dbReference>
<name>A0A9D1D7I1_9FIRM</name>
<dbReference type="Gene3D" id="3.40.1010.10">
    <property type="entry name" value="Cobalt-precorrin-4 Transmethylase, Domain 1"/>
    <property type="match status" value="1"/>
</dbReference>
<accession>A0A9D1D7I1</accession>
<dbReference type="InterPro" id="IPR000878">
    <property type="entry name" value="4pyrrol_Mease"/>
</dbReference>
<dbReference type="GO" id="GO:0009236">
    <property type="term" value="P:cobalamin biosynthetic process"/>
    <property type="evidence" value="ECO:0007669"/>
    <property type="project" value="UniProtKB-UniRule"/>
</dbReference>
<dbReference type="InterPro" id="IPR014777">
    <property type="entry name" value="4pyrrole_Mease_sub1"/>
</dbReference>
<evidence type="ECO:0000256" key="4">
    <source>
        <dbReference type="ARBA" id="ARBA00022603"/>
    </source>
</evidence>
<reference evidence="10" key="2">
    <citation type="journal article" date="2021" name="PeerJ">
        <title>Extensive microbial diversity within the chicken gut microbiome revealed by metagenomics and culture.</title>
        <authorList>
            <person name="Gilroy R."/>
            <person name="Ravi A."/>
            <person name="Getino M."/>
            <person name="Pursley I."/>
            <person name="Horton D.L."/>
            <person name="Alikhan N.F."/>
            <person name="Baker D."/>
            <person name="Gharbi K."/>
            <person name="Hall N."/>
            <person name="Watson M."/>
            <person name="Adriaenssens E.M."/>
            <person name="Foster-Nyarko E."/>
            <person name="Jarju S."/>
            <person name="Secka A."/>
            <person name="Antonio M."/>
            <person name="Oren A."/>
            <person name="Chaudhuri R.R."/>
            <person name="La Ragione R."/>
            <person name="Hildebrand F."/>
            <person name="Pallen M.J."/>
        </authorList>
    </citation>
    <scope>NUCLEOTIDE SEQUENCE</scope>
    <source>
        <strain evidence="10">ChiHjej9B8-7071</strain>
    </source>
</reference>
<evidence type="ECO:0000256" key="2">
    <source>
        <dbReference type="ARBA" id="ARBA00005879"/>
    </source>
</evidence>
<dbReference type="PANTHER" id="PTHR43467:SF2">
    <property type="entry name" value="COBALT-PRECORRIN-2 C(20)-METHYLTRANSFERASE"/>
    <property type="match status" value="1"/>
</dbReference>
<evidence type="ECO:0000313" key="10">
    <source>
        <dbReference type="EMBL" id="HIR08874.1"/>
    </source>
</evidence>
<evidence type="ECO:0000259" key="9">
    <source>
        <dbReference type="Pfam" id="PF00590"/>
    </source>
</evidence>
<protein>
    <submittedName>
        <fullName evidence="10">Precorrin-2 C(20)-methyltransferase</fullName>
        <ecNumber evidence="10">2.1.1.130</ecNumber>
    </submittedName>
</protein>
<dbReference type="PROSITE" id="PS00840">
    <property type="entry name" value="SUMT_2"/>
    <property type="match status" value="1"/>
</dbReference>
<dbReference type="PANTHER" id="PTHR43467">
    <property type="entry name" value="COBALT-PRECORRIN-2 C(20)-METHYLTRANSFERASE"/>
    <property type="match status" value="1"/>
</dbReference>
<dbReference type="Pfam" id="PF00590">
    <property type="entry name" value="TP_methylase"/>
    <property type="match status" value="1"/>
</dbReference>
<feature type="domain" description="Tetrapyrrole methylase" evidence="9">
    <location>
        <begin position="9"/>
        <end position="211"/>
    </location>
</feature>
<proteinExistence type="inferred from homology"/>
<dbReference type="InterPro" id="IPR035996">
    <property type="entry name" value="4pyrrol_Methylase_sf"/>
</dbReference>
<dbReference type="InterPro" id="IPR006364">
    <property type="entry name" value="CobI/CbiL/CobIJ_dom"/>
</dbReference>
<dbReference type="Proteomes" id="UP000824258">
    <property type="component" value="Unassembled WGS sequence"/>
</dbReference>
<evidence type="ECO:0000313" key="11">
    <source>
        <dbReference type="Proteomes" id="UP000824258"/>
    </source>
</evidence>
<dbReference type="AlphaFoldDB" id="A0A9D1D7I1"/>
<organism evidence="10 11">
    <name type="scientific">Candidatus Avoscillospira stercoripullorum</name>
    <dbReference type="NCBI Taxonomy" id="2840709"/>
    <lineage>
        <taxon>Bacteria</taxon>
        <taxon>Bacillati</taxon>
        <taxon>Bacillota</taxon>
        <taxon>Clostridia</taxon>
        <taxon>Eubacteriales</taxon>
        <taxon>Oscillospiraceae</taxon>
        <taxon>Oscillospiraceae incertae sedis</taxon>
        <taxon>Candidatus Avoscillospira</taxon>
    </lineage>
</organism>
<dbReference type="InterPro" id="IPR014776">
    <property type="entry name" value="4pyrrole_Mease_sub2"/>
</dbReference>
<dbReference type="SUPFAM" id="SSF53790">
    <property type="entry name" value="Tetrapyrrole methylase"/>
    <property type="match status" value="1"/>
</dbReference>
<dbReference type="GO" id="GO:0032259">
    <property type="term" value="P:methylation"/>
    <property type="evidence" value="ECO:0007669"/>
    <property type="project" value="UniProtKB-KW"/>
</dbReference>
<dbReference type="InterPro" id="IPR012382">
    <property type="entry name" value="CobI/CbiL"/>
</dbReference>
<dbReference type="InterPro" id="IPR003043">
    <property type="entry name" value="Uropor_MeTrfase_CS"/>
</dbReference>
<comment type="caution">
    <text evidence="10">The sequence shown here is derived from an EMBL/GenBank/DDBJ whole genome shotgun (WGS) entry which is preliminary data.</text>
</comment>
<evidence type="ECO:0000256" key="7">
    <source>
        <dbReference type="PIRNR" id="PIRNR036427"/>
    </source>
</evidence>
<evidence type="ECO:0000256" key="5">
    <source>
        <dbReference type="ARBA" id="ARBA00022679"/>
    </source>
</evidence>
<dbReference type="PIRSF" id="PIRSF036427">
    <property type="entry name" value="Precrrn-2_mtase"/>
    <property type="match status" value="1"/>
</dbReference>
<gene>
    <name evidence="10" type="primary">cobI</name>
    <name evidence="10" type="ORF">IAA70_00555</name>
</gene>
<comment type="pathway">
    <text evidence="1">Cofactor biosynthesis; adenosylcobalamin biosynthesis.</text>
</comment>
<dbReference type="EMBL" id="DVGD01000014">
    <property type="protein sequence ID" value="HIR08874.1"/>
    <property type="molecule type" value="Genomic_DNA"/>
</dbReference>
<dbReference type="GO" id="GO:0030788">
    <property type="term" value="F:precorrin-2 C20-methyltransferase activity"/>
    <property type="evidence" value="ECO:0007669"/>
    <property type="project" value="UniProtKB-EC"/>
</dbReference>
<keyword evidence="6" id="KW-0949">S-adenosyl-L-methionine</keyword>
<keyword evidence="5 8" id="KW-0808">Transferase</keyword>
<evidence type="ECO:0000256" key="8">
    <source>
        <dbReference type="RuleBase" id="RU003960"/>
    </source>
</evidence>
<sequence length="233" mass="25301">MASLPRGGKLYGVGVGPGDPELMTLKAVRVLREADVVMVPGTCKSDRTALRIAEGYLAGKTVETVETPMVRDKAVLEKAYETAAEQIIAHLNRGRQVAFLTLGDPTVYSTYMYIHEKVKARGCDVEVVPGVTSFCAAAARLNMSLCQGSEPLLIIPASHGAEALIDVKANKVFMKAGKSILELQEELKKRGLLQHAAMVENCSMEGERVYEHFEDLTEPSGYFSLVIAKEDGK</sequence>
<dbReference type="Gene3D" id="3.30.950.10">
    <property type="entry name" value="Methyltransferase, Cobalt-precorrin-4 Transmethylase, Domain 2"/>
    <property type="match status" value="1"/>
</dbReference>
<dbReference type="CDD" id="cd11645">
    <property type="entry name" value="Precorrin_2_C20_MT"/>
    <property type="match status" value="1"/>
</dbReference>
<reference evidence="10" key="1">
    <citation type="submission" date="2020-10" db="EMBL/GenBank/DDBJ databases">
        <authorList>
            <person name="Gilroy R."/>
        </authorList>
    </citation>
    <scope>NUCLEOTIDE SEQUENCE</scope>
    <source>
        <strain evidence="10">ChiHjej9B8-7071</strain>
    </source>
</reference>
<keyword evidence="3" id="KW-0169">Cobalamin biosynthesis</keyword>
<keyword evidence="4 8" id="KW-0489">Methyltransferase</keyword>